<keyword evidence="1" id="KW-0472">Membrane</keyword>
<dbReference type="EMBL" id="CAHPSC010000011">
    <property type="protein sequence ID" value="CAB5675283.1"/>
    <property type="molecule type" value="Genomic_DNA"/>
</dbReference>
<feature type="transmembrane region" description="Helical" evidence="1">
    <location>
        <begin position="46"/>
        <end position="62"/>
    </location>
</feature>
<protein>
    <submittedName>
        <fullName evidence="2">Uncharacterized protein</fullName>
    </submittedName>
</protein>
<comment type="caution">
    <text evidence="2">The sequence shown here is derived from an EMBL/GenBank/DDBJ whole genome shotgun (WGS) entry which is preliminary data.</text>
</comment>
<sequence>MILFFYAFLVYVIVKDGFKQSRAKGWGCLGACLFVGWLIITFKWALALASLVFLASFLAFCWEKLK</sequence>
<gene>
    <name evidence="2" type="ORF">GHA_01089</name>
</gene>
<accession>A0AA35D7K3</accession>
<dbReference type="AlphaFoldDB" id="A0AA35D7K3"/>
<keyword evidence="1" id="KW-0812">Transmembrane</keyword>
<organism evidence="2 3">
    <name type="scientific">Comamonas aquatica</name>
    <dbReference type="NCBI Taxonomy" id="225991"/>
    <lineage>
        <taxon>Bacteria</taxon>
        <taxon>Pseudomonadati</taxon>
        <taxon>Pseudomonadota</taxon>
        <taxon>Betaproteobacteria</taxon>
        <taxon>Burkholderiales</taxon>
        <taxon>Comamonadaceae</taxon>
        <taxon>Comamonas</taxon>
    </lineage>
</organism>
<evidence type="ECO:0000313" key="2">
    <source>
        <dbReference type="EMBL" id="CAB5675283.1"/>
    </source>
</evidence>
<name>A0AA35D7K3_9BURK</name>
<dbReference type="Proteomes" id="UP000834458">
    <property type="component" value="Unassembled WGS sequence"/>
</dbReference>
<keyword evidence="1" id="KW-1133">Transmembrane helix</keyword>
<proteinExistence type="predicted"/>
<evidence type="ECO:0000256" key="1">
    <source>
        <dbReference type="SAM" id="Phobius"/>
    </source>
</evidence>
<reference evidence="2" key="1">
    <citation type="submission" date="2020-05" db="EMBL/GenBank/DDBJ databases">
        <authorList>
            <person name="Delgado-Blas J."/>
        </authorList>
    </citation>
    <scope>NUCLEOTIDE SEQUENCE</scope>
    <source>
        <strain evidence="2">BB1454</strain>
    </source>
</reference>
<evidence type="ECO:0000313" key="3">
    <source>
        <dbReference type="Proteomes" id="UP000834458"/>
    </source>
</evidence>